<reference evidence="2" key="1">
    <citation type="submission" date="2017-07" db="EMBL/GenBank/DDBJ databases">
        <title>Leptospira spp. isolated from tropical soils.</title>
        <authorList>
            <person name="Thibeaux R."/>
            <person name="Iraola G."/>
            <person name="Ferres I."/>
            <person name="Bierque E."/>
            <person name="Girault D."/>
            <person name="Soupe-Gilbert M.-E."/>
            <person name="Picardeau M."/>
            <person name="Goarant C."/>
        </authorList>
    </citation>
    <scope>NUCLEOTIDE SEQUENCE [LARGE SCALE GENOMIC DNA]</scope>
    <source>
        <strain evidence="2">ATI7-C-A5</strain>
    </source>
</reference>
<proteinExistence type="predicted"/>
<evidence type="ECO:0000313" key="3">
    <source>
        <dbReference type="Proteomes" id="UP000232122"/>
    </source>
</evidence>
<dbReference type="OrthoDB" id="344105at2"/>
<gene>
    <name evidence="1" type="ORF">CH379_005075</name>
    <name evidence="2" type="ORF">CH379_10725</name>
</gene>
<name>A0A2N0B8N8_9LEPT</name>
<organism evidence="2">
    <name type="scientific">Leptospira ellisii</name>
    <dbReference type="NCBI Taxonomy" id="2023197"/>
    <lineage>
        <taxon>Bacteria</taxon>
        <taxon>Pseudomonadati</taxon>
        <taxon>Spirochaetota</taxon>
        <taxon>Spirochaetia</taxon>
        <taxon>Leptospirales</taxon>
        <taxon>Leptospiraceae</taxon>
        <taxon>Leptospira</taxon>
    </lineage>
</organism>
<evidence type="ECO:0000313" key="1">
    <source>
        <dbReference type="EMBL" id="MDV6234999.1"/>
    </source>
</evidence>
<dbReference type="EMBL" id="NPEF01000097">
    <property type="protein sequence ID" value="PJZ92896.1"/>
    <property type="molecule type" value="Genomic_DNA"/>
</dbReference>
<reference evidence="1" key="3">
    <citation type="submission" date="2023-10" db="EMBL/GenBank/DDBJ databases">
        <authorList>
            <person name="Picardeau M."/>
            <person name="Thibeaux R."/>
        </authorList>
    </citation>
    <scope>NUCLEOTIDE SEQUENCE</scope>
    <source>
        <strain evidence="1">ATI7-C-A5</strain>
    </source>
</reference>
<dbReference type="EMBL" id="NPEF02000004">
    <property type="protein sequence ID" value="MDV6234999.1"/>
    <property type="molecule type" value="Genomic_DNA"/>
</dbReference>
<dbReference type="Proteomes" id="UP000232122">
    <property type="component" value="Unassembled WGS sequence"/>
</dbReference>
<keyword evidence="3" id="KW-1185">Reference proteome</keyword>
<sequence length="97" mass="11052">MLEYTELEKKILSIVVLEDRDARKLGRILQDAALVTGMTEDEIVEFIPFGLEEEIKTLKTEYNFSIFKKALISKLTKRSYSAPGLSAPIPETIRPSY</sequence>
<comment type="caution">
    <text evidence="2">The sequence shown here is derived from an EMBL/GenBank/DDBJ whole genome shotgun (WGS) entry which is preliminary data.</text>
</comment>
<dbReference type="AlphaFoldDB" id="A0A2N0B8N8"/>
<protein>
    <submittedName>
        <fullName evidence="2">Uncharacterized protein</fullName>
    </submittedName>
</protein>
<reference evidence="1 3" key="2">
    <citation type="journal article" date="2018" name="Microb. Genom.">
        <title>Deciphering the unexplored Leptospira diversity from soils uncovers genomic evolution to virulence.</title>
        <authorList>
            <person name="Thibeaux R."/>
            <person name="Iraola G."/>
            <person name="Ferres I."/>
            <person name="Bierque E."/>
            <person name="Girault D."/>
            <person name="Soupe-Gilbert M.E."/>
            <person name="Picardeau M."/>
            <person name="Goarant C."/>
        </authorList>
    </citation>
    <scope>NUCLEOTIDE SEQUENCE [LARGE SCALE GENOMIC DNA]</scope>
    <source>
        <strain evidence="1 3">ATI7-C-A5</strain>
    </source>
</reference>
<evidence type="ECO:0000313" key="2">
    <source>
        <dbReference type="EMBL" id="PJZ92896.1"/>
    </source>
</evidence>
<dbReference type="RefSeq" id="WP_100765116.1">
    <property type="nucleotide sequence ID" value="NZ_NPEF02000004.1"/>
</dbReference>
<accession>A0A2N0B8N8</accession>